<dbReference type="GO" id="GO:0006950">
    <property type="term" value="P:response to stress"/>
    <property type="evidence" value="ECO:0007669"/>
    <property type="project" value="TreeGrafter"/>
</dbReference>
<evidence type="ECO:0000313" key="3">
    <source>
        <dbReference type="Proteomes" id="UP000290365"/>
    </source>
</evidence>
<keyword evidence="3" id="KW-1185">Reference proteome</keyword>
<dbReference type="KEGG" id="kbs:EPA93_31570"/>
<dbReference type="AlphaFoldDB" id="A0A4P6JXB7"/>
<dbReference type="PANTHER" id="PTHR33164:SF43">
    <property type="entry name" value="HTH-TYPE TRANSCRIPTIONAL REPRESSOR YETL"/>
    <property type="match status" value="1"/>
</dbReference>
<name>A0A4P6JXB7_KTERU</name>
<dbReference type="Gene3D" id="1.10.10.10">
    <property type="entry name" value="Winged helix-like DNA-binding domain superfamily/Winged helix DNA-binding domain"/>
    <property type="match status" value="1"/>
</dbReference>
<dbReference type="InterPro" id="IPR000835">
    <property type="entry name" value="HTH_MarR-typ"/>
</dbReference>
<dbReference type="RefSeq" id="WP_129891339.1">
    <property type="nucleotide sequence ID" value="NZ_CP035758.1"/>
</dbReference>
<accession>A0A4P6JXB7</accession>
<dbReference type="SUPFAM" id="SSF46785">
    <property type="entry name" value="Winged helix' DNA-binding domain"/>
    <property type="match status" value="1"/>
</dbReference>
<dbReference type="SMART" id="SM00347">
    <property type="entry name" value="HTH_MARR"/>
    <property type="match status" value="1"/>
</dbReference>
<proteinExistence type="predicted"/>
<dbReference type="Pfam" id="PF01047">
    <property type="entry name" value="MarR"/>
    <property type="match status" value="1"/>
</dbReference>
<gene>
    <name evidence="2" type="ORF">EPA93_31570</name>
</gene>
<feature type="domain" description="HTH marR-type" evidence="1">
    <location>
        <begin position="9"/>
        <end position="141"/>
    </location>
</feature>
<dbReference type="PRINTS" id="PR00598">
    <property type="entry name" value="HTHMARR"/>
</dbReference>
<organism evidence="2 3">
    <name type="scientific">Ktedonosporobacter rubrisoli</name>
    <dbReference type="NCBI Taxonomy" id="2509675"/>
    <lineage>
        <taxon>Bacteria</taxon>
        <taxon>Bacillati</taxon>
        <taxon>Chloroflexota</taxon>
        <taxon>Ktedonobacteria</taxon>
        <taxon>Ktedonobacterales</taxon>
        <taxon>Ktedonosporobacteraceae</taxon>
        <taxon>Ktedonosporobacter</taxon>
    </lineage>
</organism>
<protein>
    <submittedName>
        <fullName evidence="2">MarR family transcriptional regulator</fullName>
    </submittedName>
</protein>
<evidence type="ECO:0000313" key="2">
    <source>
        <dbReference type="EMBL" id="QBD80274.1"/>
    </source>
</evidence>
<dbReference type="InterPro" id="IPR036388">
    <property type="entry name" value="WH-like_DNA-bd_sf"/>
</dbReference>
<dbReference type="InterPro" id="IPR039422">
    <property type="entry name" value="MarR/SlyA-like"/>
</dbReference>
<dbReference type="PANTHER" id="PTHR33164">
    <property type="entry name" value="TRANSCRIPTIONAL REGULATOR, MARR FAMILY"/>
    <property type="match status" value="1"/>
</dbReference>
<dbReference type="GO" id="GO:0003700">
    <property type="term" value="F:DNA-binding transcription factor activity"/>
    <property type="evidence" value="ECO:0007669"/>
    <property type="project" value="InterPro"/>
</dbReference>
<dbReference type="PROSITE" id="PS50995">
    <property type="entry name" value="HTH_MARR_2"/>
    <property type="match status" value="1"/>
</dbReference>
<sequence>MTEEQGDAIKEVSRLLFLSVYDLQRTVMQEWQSLNLSMAQLKMLFVLSFKGPVTISKLAKVLVISHATASHLVDRLVQAGLAERAEYNEDRRFTLARLTEAGDALSRRLWLGRMEHLQQCLAQLDEQDLAALRQGLRSFYRVSLALSEEPAADEPHEKGPPKQ</sequence>
<reference evidence="2 3" key="1">
    <citation type="submission" date="2019-01" db="EMBL/GenBank/DDBJ databases">
        <title>Ktedonosporobacter rubrisoli SCAWS-G2.</title>
        <authorList>
            <person name="Huang Y."/>
            <person name="Yan B."/>
        </authorList>
    </citation>
    <scope>NUCLEOTIDE SEQUENCE [LARGE SCALE GENOMIC DNA]</scope>
    <source>
        <strain evidence="2 3">SCAWS-G2</strain>
    </source>
</reference>
<dbReference type="InterPro" id="IPR036390">
    <property type="entry name" value="WH_DNA-bd_sf"/>
</dbReference>
<dbReference type="EMBL" id="CP035758">
    <property type="protein sequence ID" value="QBD80274.1"/>
    <property type="molecule type" value="Genomic_DNA"/>
</dbReference>
<dbReference type="OrthoDB" id="165805at2"/>
<evidence type="ECO:0000259" key="1">
    <source>
        <dbReference type="PROSITE" id="PS50995"/>
    </source>
</evidence>
<dbReference type="Proteomes" id="UP000290365">
    <property type="component" value="Chromosome"/>
</dbReference>